<keyword evidence="6" id="KW-1185">Reference proteome</keyword>
<dbReference type="PANTHER" id="PTHR24198:SF165">
    <property type="entry name" value="ANKYRIN REPEAT-CONTAINING PROTEIN-RELATED"/>
    <property type="match status" value="1"/>
</dbReference>
<dbReference type="PROSITE" id="PS50088">
    <property type="entry name" value="ANK_REPEAT"/>
    <property type="match status" value="2"/>
</dbReference>
<reference evidence="5 6" key="1">
    <citation type="journal article" date="2016" name="J. Gen. Virol.">
        <title>Genomic characterization of a novel poxvirus from a flying fox: evidence for a new genus?</title>
        <authorList>
            <person name="O'Dea M.A."/>
            <person name="Tu S.L."/>
            <person name="Pang S."/>
            <person name="De Ridder T."/>
            <person name="Jackson B."/>
            <person name="Upton C."/>
        </authorList>
    </citation>
    <scope>NUCLEOTIDE SEQUENCE [LARGE SCALE GENOMIC DNA]</scope>
    <source>
        <strain evidence="5 6">Australia</strain>
    </source>
</reference>
<name>A0A1B1MRA3_9POXV</name>
<dbReference type="Proteomes" id="UP000203626">
    <property type="component" value="Segment"/>
</dbReference>
<evidence type="ECO:0000313" key="6">
    <source>
        <dbReference type="Proteomes" id="UP000203626"/>
    </source>
</evidence>
<gene>
    <name evidence="5" type="primary">PTPV-Aus-008</name>
</gene>
<dbReference type="InterPro" id="IPR002110">
    <property type="entry name" value="Ankyrin_rpt"/>
</dbReference>
<dbReference type="Pfam" id="PF12796">
    <property type="entry name" value="Ank_2"/>
    <property type="match status" value="2"/>
</dbReference>
<dbReference type="EMBL" id="KU980965">
    <property type="protein sequence ID" value="ANS71092.1"/>
    <property type="molecule type" value="Genomic_DNA"/>
</dbReference>
<evidence type="ECO:0000256" key="3">
    <source>
        <dbReference type="PROSITE-ProRule" id="PRU00023"/>
    </source>
</evidence>
<dbReference type="Pfam" id="PF09372">
    <property type="entry name" value="PRANC"/>
    <property type="match status" value="1"/>
</dbReference>
<proteinExistence type="predicted"/>
<dbReference type="SMART" id="SM00248">
    <property type="entry name" value="ANK"/>
    <property type="match status" value="6"/>
</dbReference>
<dbReference type="PANTHER" id="PTHR24198">
    <property type="entry name" value="ANKYRIN REPEAT AND PROTEIN KINASE DOMAIN-CONTAINING PROTEIN"/>
    <property type="match status" value="1"/>
</dbReference>
<dbReference type="Gene3D" id="1.25.40.20">
    <property type="entry name" value="Ankyrin repeat-containing domain"/>
    <property type="match status" value="1"/>
</dbReference>
<dbReference type="SUPFAM" id="SSF48403">
    <property type="entry name" value="Ankyrin repeat"/>
    <property type="match status" value="1"/>
</dbReference>
<feature type="repeat" description="ANK" evidence="3">
    <location>
        <begin position="73"/>
        <end position="107"/>
    </location>
</feature>
<dbReference type="RefSeq" id="YP_009268723.1">
    <property type="nucleotide sequence ID" value="NC_030656.1"/>
</dbReference>
<evidence type="ECO:0000313" key="5">
    <source>
        <dbReference type="EMBL" id="ANS71092.1"/>
    </source>
</evidence>
<dbReference type="OrthoDB" id="6892at10239"/>
<feature type="domain" description="PRANC" evidence="4">
    <location>
        <begin position="353"/>
        <end position="440"/>
    </location>
</feature>
<dbReference type="KEGG" id="vg:28340335"/>
<protein>
    <submittedName>
        <fullName evidence="5">Ankyrin repeat protein</fullName>
    </submittedName>
</protein>
<dbReference type="GeneID" id="28340335"/>
<sequence length="452" mass="52149">MADFHYCNCFTQFVKLCSYDLVSRMIQENPNCVYQLSDFNMTALHHAVTDVIDIEIVELLVSNGAIVNAKNDFGETPLHLLMKQKHVPVNVLKYLLFKEASLYEETNLGKTPVHYYLQNGILTKAVLKILIMHSVRFDQSFDMYGRKPIHYYLIRETIDCNMLPLLLKNCDMQHEDVLSNNMLHYYLSYNANPKLKIFRILHESGVHFKPVNVFNETLAYLAIMCNNEKIIYYLLGKDSFFVDEITTNGNTCLAIAISSLNYNLVSLIINLQPKVSNVIYSIKKTIPLFENENVYKEGFKCFKKCIKYVASVSTVNIASAFENQTNTLALPCKICAYAAMDEIYNMKHFVLSKNLSVYDLVFKKNSDSLLYRFYKHPSLISFSKKEIYGLKICRMISRASFINDAVNKIIQFLNSTESGWNALPYDIKEKIILNLSFVNIIKLDDSLNNYEL</sequence>
<keyword evidence="2 3" id="KW-0040">ANK repeat</keyword>
<evidence type="ECO:0000256" key="1">
    <source>
        <dbReference type="ARBA" id="ARBA00022737"/>
    </source>
</evidence>
<accession>A0A1B1MRA3</accession>
<evidence type="ECO:0000259" key="4">
    <source>
        <dbReference type="Pfam" id="PF09372"/>
    </source>
</evidence>
<dbReference type="InterPro" id="IPR036770">
    <property type="entry name" value="Ankyrin_rpt-contain_sf"/>
</dbReference>
<dbReference type="InterPro" id="IPR018272">
    <property type="entry name" value="PRANC_domain"/>
</dbReference>
<feature type="repeat" description="ANK" evidence="3">
    <location>
        <begin position="39"/>
        <end position="72"/>
    </location>
</feature>
<organism evidence="5 6">
    <name type="scientific">Pteropox virus</name>
    <dbReference type="NCBI Taxonomy" id="1873698"/>
    <lineage>
        <taxon>Viruses</taxon>
        <taxon>Varidnaviria</taxon>
        <taxon>Bamfordvirae</taxon>
        <taxon>Nucleocytoviricota</taxon>
        <taxon>Pokkesviricetes</taxon>
        <taxon>Chitovirales</taxon>
        <taxon>Poxviridae</taxon>
        <taxon>Chordopoxvirinae</taxon>
        <taxon>Pteropopoxvirus</taxon>
        <taxon>Pteropopoxvirus pteropox</taxon>
    </lineage>
</organism>
<keyword evidence="1" id="KW-0677">Repeat</keyword>
<evidence type="ECO:0000256" key="2">
    <source>
        <dbReference type="ARBA" id="ARBA00023043"/>
    </source>
</evidence>